<feature type="transmembrane region" description="Helical" evidence="1">
    <location>
        <begin position="215"/>
        <end position="236"/>
    </location>
</feature>
<dbReference type="AlphaFoldDB" id="A0A369K1M0"/>
<keyword evidence="1" id="KW-0472">Membrane</keyword>
<dbReference type="OrthoDB" id="3038990at2759"/>
<evidence type="ECO:0000313" key="3">
    <source>
        <dbReference type="Proteomes" id="UP000076154"/>
    </source>
</evidence>
<dbReference type="EMBL" id="LUEZ02000040">
    <property type="protein sequence ID" value="RDB25753.1"/>
    <property type="molecule type" value="Genomic_DNA"/>
</dbReference>
<feature type="transmembrane region" description="Helical" evidence="1">
    <location>
        <begin position="12"/>
        <end position="31"/>
    </location>
</feature>
<keyword evidence="1" id="KW-0812">Transmembrane</keyword>
<proteinExistence type="predicted"/>
<sequence>MGHLAADIGYPFTIATYVIVGSTGAFIWDLLANMESDHQLLFKYDMAFPTVVYFLSRISVLASTLVNAVIRSAPLGAHCQRFQTTACVLYHIAFSSTALLFFLRVRAIFNRNVYVVAFFFVLWLAVLGGSATVATVGGSSPLGPTKYCLPKPTKMYISASPITLAVHDTLVFAAISWRILSHSWLDPNMKPALKAFVTGRYLPAFSRALLQDGQVYYLVTIVSNLIAVITVTLPAVPRAYRFMYVFNCAVSNMMACRVFRHTKFGHFREESISTQRMYSTSIRFASDTDSEATEGQKDFSSLGMLETVPPDSERRDSRILTRAFGRVWYSRVLGGLILASMIFTPVICVYVCLHRNGGGHKV</sequence>
<accession>A0A369K1M0</accession>
<gene>
    <name evidence="2" type="ORF">Hypma_006259</name>
</gene>
<dbReference type="Proteomes" id="UP000076154">
    <property type="component" value="Unassembled WGS sequence"/>
</dbReference>
<dbReference type="STRING" id="39966.A0A369K1M0"/>
<comment type="caution">
    <text evidence="2">The sequence shown here is derived from an EMBL/GenBank/DDBJ whole genome shotgun (WGS) entry which is preliminary data.</text>
</comment>
<keyword evidence="1" id="KW-1133">Transmembrane helix</keyword>
<feature type="transmembrane region" description="Helical" evidence="1">
    <location>
        <begin position="115"/>
        <end position="136"/>
    </location>
</feature>
<reference evidence="2" key="1">
    <citation type="submission" date="2018-04" db="EMBL/GenBank/DDBJ databases">
        <title>Whole genome sequencing of Hypsizygus marmoreus.</title>
        <authorList>
            <person name="Choi I.-G."/>
            <person name="Min B."/>
            <person name="Kim J.-G."/>
            <person name="Kim S."/>
            <person name="Oh Y.-L."/>
            <person name="Kong W.-S."/>
            <person name="Park H."/>
            <person name="Jeong J."/>
            <person name="Song E.-S."/>
        </authorList>
    </citation>
    <scope>NUCLEOTIDE SEQUENCE [LARGE SCALE GENOMIC DNA]</scope>
    <source>
        <strain evidence="2">51987-8</strain>
    </source>
</reference>
<organism evidence="2 3">
    <name type="scientific">Hypsizygus marmoreus</name>
    <name type="common">White beech mushroom</name>
    <name type="synonym">Agaricus marmoreus</name>
    <dbReference type="NCBI Taxonomy" id="39966"/>
    <lineage>
        <taxon>Eukaryota</taxon>
        <taxon>Fungi</taxon>
        <taxon>Dikarya</taxon>
        <taxon>Basidiomycota</taxon>
        <taxon>Agaricomycotina</taxon>
        <taxon>Agaricomycetes</taxon>
        <taxon>Agaricomycetidae</taxon>
        <taxon>Agaricales</taxon>
        <taxon>Tricholomatineae</taxon>
        <taxon>Lyophyllaceae</taxon>
        <taxon>Hypsizygus</taxon>
    </lineage>
</organism>
<evidence type="ECO:0000313" key="2">
    <source>
        <dbReference type="EMBL" id="RDB25753.1"/>
    </source>
</evidence>
<evidence type="ECO:0000256" key="1">
    <source>
        <dbReference type="SAM" id="Phobius"/>
    </source>
</evidence>
<name>A0A369K1M0_HYPMA</name>
<feature type="transmembrane region" description="Helical" evidence="1">
    <location>
        <begin position="82"/>
        <end position="103"/>
    </location>
</feature>
<feature type="transmembrane region" description="Helical" evidence="1">
    <location>
        <begin position="51"/>
        <end position="70"/>
    </location>
</feature>
<feature type="transmembrane region" description="Helical" evidence="1">
    <location>
        <begin position="332"/>
        <end position="353"/>
    </location>
</feature>
<keyword evidence="3" id="KW-1185">Reference proteome</keyword>
<dbReference type="InParanoid" id="A0A369K1M0"/>
<protein>
    <submittedName>
        <fullName evidence="2">Uncharacterized protein</fullName>
    </submittedName>
</protein>